<dbReference type="AlphaFoldDB" id="A0A6A5GJ25"/>
<dbReference type="CTD" id="9827579"/>
<dbReference type="InterPro" id="IPR001810">
    <property type="entry name" value="F-box_dom"/>
</dbReference>
<dbReference type="InterPro" id="IPR053222">
    <property type="entry name" value="Zygotic_Embryogenesis-Asso"/>
</dbReference>
<dbReference type="Proteomes" id="UP000483820">
    <property type="component" value="Chromosome V"/>
</dbReference>
<sequence length="219" mass="25020">MTTPFPLLRLPRLALIPVFQQMETSDVIAVSLLSRKANYLSKIFRKLCSSSMNLLVGKDHLYITVYLSNGKSVPLYFYTKGVPHLVNVMFQEKTFTHENTGLTATQWFERVLDVTNCESIGQLDLCGSPQLEMCDTFGQVTKLHKLIIIFGCSYNFAKKSLEILSAVTTEISLSQIPFETREEFQTFLKSNLKYLNIETSTFPKFKFTLDDHECTEIES</sequence>
<evidence type="ECO:0000259" key="1">
    <source>
        <dbReference type="PROSITE" id="PS50181"/>
    </source>
</evidence>
<protein>
    <recommendedName>
        <fullName evidence="1">F-box domain-containing protein</fullName>
    </recommendedName>
</protein>
<proteinExistence type="predicted"/>
<dbReference type="Pfam" id="PF00646">
    <property type="entry name" value="F-box"/>
    <property type="match status" value="1"/>
</dbReference>
<gene>
    <name evidence="2" type="ORF">GCK72_021128</name>
</gene>
<dbReference type="GeneID" id="9827579"/>
<accession>A0A6A5GJ25</accession>
<dbReference type="PANTHER" id="PTHR22899">
    <property type="entry name" value="CYCLIN-RELATED F-BOX FAMILY"/>
    <property type="match status" value="1"/>
</dbReference>
<evidence type="ECO:0000313" key="2">
    <source>
        <dbReference type="EMBL" id="KAF1754565.1"/>
    </source>
</evidence>
<comment type="caution">
    <text evidence="2">The sequence shown here is derived from an EMBL/GenBank/DDBJ whole genome shotgun (WGS) entry which is preliminary data.</text>
</comment>
<dbReference type="RefSeq" id="XP_003096435.2">
    <property type="nucleotide sequence ID" value="XM_003096387.2"/>
</dbReference>
<feature type="domain" description="F-box" evidence="1">
    <location>
        <begin position="4"/>
        <end position="47"/>
    </location>
</feature>
<reference evidence="2 3" key="1">
    <citation type="submission" date="2019-12" db="EMBL/GenBank/DDBJ databases">
        <title>Chromosome-level assembly of the Caenorhabditis remanei genome.</title>
        <authorList>
            <person name="Teterina A.A."/>
            <person name="Willis J.H."/>
            <person name="Phillips P.C."/>
        </authorList>
    </citation>
    <scope>NUCLEOTIDE SEQUENCE [LARGE SCALE GENOMIC DNA]</scope>
    <source>
        <strain evidence="2 3">PX506</strain>
        <tissue evidence="2">Whole organism</tissue>
    </source>
</reference>
<organism evidence="2 3">
    <name type="scientific">Caenorhabditis remanei</name>
    <name type="common">Caenorhabditis vulgaris</name>
    <dbReference type="NCBI Taxonomy" id="31234"/>
    <lineage>
        <taxon>Eukaryota</taxon>
        <taxon>Metazoa</taxon>
        <taxon>Ecdysozoa</taxon>
        <taxon>Nematoda</taxon>
        <taxon>Chromadorea</taxon>
        <taxon>Rhabditida</taxon>
        <taxon>Rhabditina</taxon>
        <taxon>Rhabditomorpha</taxon>
        <taxon>Rhabditoidea</taxon>
        <taxon>Rhabditidae</taxon>
        <taxon>Peloderinae</taxon>
        <taxon>Caenorhabditis</taxon>
    </lineage>
</organism>
<dbReference type="EMBL" id="WUAV01000005">
    <property type="protein sequence ID" value="KAF1754565.1"/>
    <property type="molecule type" value="Genomic_DNA"/>
</dbReference>
<dbReference type="PANTHER" id="PTHR22899:SF0">
    <property type="entry name" value="F-BOX ASSOCIATED DOMAIN-CONTAINING PROTEIN-RELATED"/>
    <property type="match status" value="1"/>
</dbReference>
<dbReference type="KEGG" id="crq:GCK72_021128"/>
<evidence type="ECO:0000313" key="3">
    <source>
        <dbReference type="Proteomes" id="UP000483820"/>
    </source>
</evidence>
<dbReference type="PROSITE" id="PS50181">
    <property type="entry name" value="FBOX"/>
    <property type="match status" value="1"/>
</dbReference>
<name>A0A6A5GJ25_CAERE</name>